<name>A0A143DC22_9PROT</name>
<sequence length="125" mass="13525">MNAFLFLGRSLWMLSCVVLTATALLANYPLAGDMPVSASLYGGDPWVYAPWLVPPVIGAALVLPGLLLWLPVCLFPQCGSRKLVVLLLASHAVGFLVIPVMIYEGWLLRRWICTPETDTPLSSAG</sequence>
<reference evidence="2 3" key="1">
    <citation type="submission" date="2016-02" db="EMBL/GenBank/DDBJ databases">
        <title>Complete Genome of H5569, the type strain of the newly described species Haematospirillium jordaniae.</title>
        <authorList>
            <person name="Nicholson A.C."/>
            <person name="Humrighouse B.W."/>
            <person name="Loparov V."/>
            <person name="McQuiston J.R."/>
        </authorList>
    </citation>
    <scope>NUCLEOTIDE SEQUENCE [LARGE SCALE GENOMIC DNA]</scope>
    <source>
        <strain evidence="2 3">H5569</strain>
    </source>
</reference>
<dbReference type="AlphaFoldDB" id="A0A143DC22"/>
<organism evidence="2 3">
    <name type="scientific">Haematospirillum jordaniae</name>
    <dbReference type="NCBI Taxonomy" id="1549855"/>
    <lineage>
        <taxon>Bacteria</taxon>
        <taxon>Pseudomonadati</taxon>
        <taxon>Pseudomonadota</taxon>
        <taxon>Alphaproteobacteria</taxon>
        <taxon>Rhodospirillales</taxon>
        <taxon>Novispirillaceae</taxon>
        <taxon>Haematospirillum</taxon>
    </lineage>
</organism>
<protein>
    <submittedName>
        <fullName evidence="2">Uncharacterized protein</fullName>
    </submittedName>
</protein>
<evidence type="ECO:0000256" key="1">
    <source>
        <dbReference type="SAM" id="Phobius"/>
    </source>
</evidence>
<dbReference type="STRING" id="1549855.AY555_02730"/>
<keyword evidence="1" id="KW-1133">Transmembrane helix</keyword>
<gene>
    <name evidence="2" type="ORF">AY555_02730</name>
</gene>
<keyword evidence="1" id="KW-0812">Transmembrane</keyword>
<dbReference type="EMBL" id="CP014525">
    <property type="protein sequence ID" value="AMW34275.1"/>
    <property type="molecule type" value="Genomic_DNA"/>
</dbReference>
<feature type="transmembrane region" description="Helical" evidence="1">
    <location>
        <begin position="83"/>
        <end position="102"/>
    </location>
</feature>
<dbReference type="GeneID" id="53316066"/>
<keyword evidence="3" id="KW-1185">Reference proteome</keyword>
<dbReference type="KEGG" id="hjo:AY555_02730"/>
<evidence type="ECO:0000313" key="3">
    <source>
        <dbReference type="Proteomes" id="UP000076066"/>
    </source>
</evidence>
<feature type="transmembrane region" description="Helical" evidence="1">
    <location>
        <begin position="12"/>
        <end position="31"/>
    </location>
</feature>
<dbReference type="RefSeq" id="WP_066133125.1">
    <property type="nucleotide sequence ID" value="NZ_CP014525.1"/>
</dbReference>
<feature type="transmembrane region" description="Helical" evidence="1">
    <location>
        <begin position="51"/>
        <end position="71"/>
    </location>
</feature>
<dbReference type="Proteomes" id="UP000076066">
    <property type="component" value="Chromosome"/>
</dbReference>
<evidence type="ECO:0000313" key="2">
    <source>
        <dbReference type="EMBL" id="AMW34275.1"/>
    </source>
</evidence>
<keyword evidence="1" id="KW-0472">Membrane</keyword>
<accession>A0A143DC22</accession>
<proteinExistence type="predicted"/>